<sequence length="247" mass="27258">MSSADMITDELRLLPARAAHFIRRHPVPKRGDFAPETRLSVLDVLVHCAPVRGDAFVAFQLLSRRELPGSYLLHVDVVDDALSALDTFAVTEYECEQSFGPNWQDVVRHAVEAAALLHGHFGALTRTTSVADSRRRLGAWACARDAAWEAGRIKSWYRAQDAAWERHFMDEATVREDEQLCADIATAVRDAAAAHAVSDLVGRHDFTSAHFDTLLAPWRTAAAHLLPRDDYCAAASTVSTKVRGRSG</sequence>
<proteinExistence type="predicted"/>
<dbReference type="Proteomes" id="UP000005951">
    <property type="component" value="Unassembled WGS sequence"/>
</dbReference>
<reference evidence="1 2" key="1">
    <citation type="journal article" date="2013" name="Genome Announc.">
        <title>Draft Genome Sequence of Rhodococcus opacus Strain M213 Shows a Diverse Catabolic Potential.</title>
        <authorList>
            <person name="Pathak A."/>
            <person name="Green S.J."/>
            <person name="Ogram A."/>
            <person name="Chauhan A."/>
        </authorList>
    </citation>
    <scope>NUCLEOTIDE SEQUENCE [LARGE SCALE GENOMIC DNA]</scope>
    <source>
        <strain evidence="1 2">M213</strain>
    </source>
</reference>
<name>K8Y2J4_RHOOP</name>
<organism evidence="1 2">
    <name type="scientific">Rhodococcus opacus M213</name>
    <dbReference type="NCBI Taxonomy" id="1129896"/>
    <lineage>
        <taxon>Bacteria</taxon>
        <taxon>Bacillati</taxon>
        <taxon>Actinomycetota</taxon>
        <taxon>Actinomycetes</taxon>
        <taxon>Mycobacteriales</taxon>
        <taxon>Nocardiaceae</taxon>
        <taxon>Rhodococcus</taxon>
    </lineage>
</organism>
<comment type="caution">
    <text evidence="1">The sequence shown here is derived from an EMBL/GenBank/DDBJ whole genome shotgun (WGS) entry which is preliminary data.</text>
</comment>
<evidence type="ECO:0000313" key="2">
    <source>
        <dbReference type="Proteomes" id="UP000005951"/>
    </source>
</evidence>
<protein>
    <submittedName>
        <fullName evidence="1">Uncharacterized protein</fullName>
    </submittedName>
</protein>
<evidence type="ECO:0000313" key="1">
    <source>
        <dbReference type="EMBL" id="EKT83850.1"/>
    </source>
</evidence>
<gene>
    <name evidence="1" type="ORF">WSS_A04320</name>
</gene>
<dbReference type="AlphaFoldDB" id="K8Y2J4"/>
<dbReference type="EMBL" id="AJYC02000012">
    <property type="protein sequence ID" value="EKT83850.1"/>
    <property type="molecule type" value="Genomic_DNA"/>
</dbReference>
<accession>K8Y2J4</accession>